<evidence type="ECO:0000313" key="1">
    <source>
        <dbReference type="EMBL" id="TNN29901.1"/>
    </source>
</evidence>
<dbReference type="Proteomes" id="UP000314294">
    <property type="component" value="Unassembled WGS sequence"/>
</dbReference>
<name>A0A4Z2EMW0_9TELE</name>
<sequence length="74" mass="8468">MNSDNVLKNTFEAHKRAVHFRSSPGVLTARIRTTAGCTRSRQEKQKLKTGLSLLKKHSDNFESWPAEKEAKRSR</sequence>
<protein>
    <submittedName>
        <fullName evidence="1">Uncharacterized protein</fullName>
    </submittedName>
</protein>
<accession>A0A4Z2EMW0</accession>
<reference evidence="1 2" key="1">
    <citation type="submission" date="2019-03" db="EMBL/GenBank/DDBJ databases">
        <title>First draft genome of Liparis tanakae, snailfish: a comprehensive survey of snailfish specific genes.</title>
        <authorList>
            <person name="Kim W."/>
            <person name="Song I."/>
            <person name="Jeong J.-H."/>
            <person name="Kim D."/>
            <person name="Kim S."/>
            <person name="Ryu S."/>
            <person name="Song J.Y."/>
            <person name="Lee S.K."/>
        </authorList>
    </citation>
    <scope>NUCLEOTIDE SEQUENCE [LARGE SCALE GENOMIC DNA]</scope>
    <source>
        <tissue evidence="1">Muscle</tissue>
    </source>
</reference>
<organism evidence="1 2">
    <name type="scientific">Liparis tanakae</name>
    <name type="common">Tanaka's snailfish</name>
    <dbReference type="NCBI Taxonomy" id="230148"/>
    <lineage>
        <taxon>Eukaryota</taxon>
        <taxon>Metazoa</taxon>
        <taxon>Chordata</taxon>
        <taxon>Craniata</taxon>
        <taxon>Vertebrata</taxon>
        <taxon>Euteleostomi</taxon>
        <taxon>Actinopterygii</taxon>
        <taxon>Neopterygii</taxon>
        <taxon>Teleostei</taxon>
        <taxon>Neoteleostei</taxon>
        <taxon>Acanthomorphata</taxon>
        <taxon>Eupercaria</taxon>
        <taxon>Perciformes</taxon>
        <taxon>Cottioidei</taxon>
        <taxon>Cottales</taxon>
        <taxon>Liparidae</taxon>
        <taxon>Liparis</taxon>
    </lineage>
</organism>
<dbReference type="EMBL" id="SRLO01005053">
    <property type="protein sequence ID" value="TNN29901.1"/>
    <property type="molecule type" value="Genomic_DNA"/>
</dbReference>
<keyword evidence="2" id="KW-1185">Reference proteome</keyword>
<dbReference type="AlphaFoldDB" id="A0A4Z2EMW0"/>
<gene>
    <name evidence="1" type="ORF">EYF80_059949</name>
</gene>
<evidence type="ECO:0000313" key="2">
    <source>
        <dbReference type="Proteomes" id="UP000314294"/>
    </source>
</evidence>
<comment type="caution">
    <text evidence="1">The sequence shown here is derived from an EMBL/GenBank/DDBJ whole genome shotgun (WGS) entry which is preliminary data.</text>
</comment>
<proteinExistence type="predicted"/>